<dbReference type="PANTHER" id="PTHR15999">
    <property type="entry name" value="ZINC FINGER CW-TYPE PWWP DOMAIN PROTEIN 1"/>
    <property type="match status" value="1"/>
</dbReference>
<reference evidence="6 7" key="1">
    <citation type="journal article" date="2024" name="Nat. Commun.">
        <title>Phylogenomics reveals the evolutionary origins of lichenization in chlorophyte algae.</title>
        <authorList>
            <person name="Puginier C."/>
            <person name="Libourel C."/>
            <person name="Otte J."/>
            <person name="Skaloud P."/>
            <person name="Haon M."/>
            <person name="Grisel S."/>
            <person name="Petersen M."/>
            <person name="Berrin J.G."/>
            <person name="Delaux P.M."/>
            <person name="Dal Grande F."/>
            <person name="Keller J."/>
        </authorList>
    </citation>
    <scope>NUCLEOTIDE SEQUENCE [LARGE SCALE GENOMIC DNA]</scope>
    <source>
        <strain evidence="6 7">SAG 216-7</strain>
    </source>
</reference>
<accession>A0ABR2Z173</accession>
<evidence type="ECO:0000256" key="2">
    <source>
        <dbReference type="ARBA" id="ARBA00022771"/>
    </source>
</evidence>
<name>A0ABR2Z173_9CHLO</name>
<dbReference type="Pfam" id="PF07496">
    <property type="entry name" value="zf-CW"/>
    <property type="match status" value="1"/>
</dbReference>
<evidence type="ECO:0000256" key="3">
    <source>
        <dbReference type="ARBA" id="ARBA00022833"/>
    </source>
</evidence>
<comment type="caution">
    <text evidence="6">The sequence shown here is derived from an EMBL/GenBank/DDBJ whole genome shotgun (WGS) entry which is preliminary data.</text>
</comment>
<evidence type="ECO:0000256" key="1">
    <source>
        <dbReference type="ARBA" id="ARBA00022723"/>
    </source>
</evidence>
<feature type="region of interest" description="Disordered" evidence="4">
    <location>
        <begin position="183"/>
        <end position="210"/>
    </location>
</feature>
<keyword evidence="1" id="KW-0479">Metal-binding</keyword>
<evidence type="ECO:0000259" key="5">
    <source>
        <dbReference type="PROSITE" id="PS51050"/>
    </source>
</evidence>
<feature type="domain" description="CW-type" evidence="5">
    <location>
        <begin position="9"/>
        <end position="62"/>
    </location>
</feature>
<keyword evidence="3" id="KW-0862">Zinc</keyword>
<evidence type="ECO:0000313" key="6">
    <source>
        <dbReference type="EMBL" id="KAK9917421.1"/>
    </source>
</evidence>
<dbReference type="InterPro" id="IPR011124">
    <property type="entry name" value="Znf_CW"/>
</dbReference>
<feature type="compositionally biased region" description="Basic residues" evidence="4">
    <location>
        <begin position="95"/>
        <end position="118"/>
    </location>
</feature>
<dbReference type="Proteomes" id="UP001491310">
    <property type="component" value="Unassembled WGS sequence"/>
</dbReference>
<feature type="compositionally biased region" description="Low complexity" evidence="4">
    <location>
        <begin position="189"/>
        <end position="203"/>
    </location>
</feature>
<dbReference type="InterPro" id="IPR042778">
    <property type="entry name" value="ZCWPW1/ZCWPW2"/>
</dbReference>
<dbReference type="EMBL" id="JALJOT010000002">
    <property type="protein sequence ID" value="KAK9917421.1"/>
    <property type="molecule type" value="Genomic_DNA"/>
</dbReference>
<dbReference type="PANTHER" id="PTHR15999:SF2">
    <property type="entry name" value="ZINC FINGER CW-TYPE PWWP DOMAIN PROTEIN 1"/>
    <property type="match status" value="1"/>
</dbReference>
<dbReference type="Gene3D" id="3.30.40.100">
    <property type="match status" value="1"/>
</dbReference>
<feature type="compositionally biased region" description="Acidic residues" evidence="4">
    <location>
        <begin position="56"/>
        <end position="77"/>
    </location>
</feature>
<evidence type="ECO:0000313" key="7">
    <source>
        <dbReference type="Proteomes" id="UP001491310"/>
    </source>
</evidence>
<organism evidence="6 7">
    <name type="scientific">Coccomyxa subellipsoidea</name>
    <dbReference type="NCBI Taxonomy" id="248742"/>
    <lineage>
        <taxon>Eukaryota</taxon>
        <taxon>Viridiplantae</taxon>
        <taxon>Chlorophyta</taxon>
        <taxon>core chlorophytes</taxon>
        <taxon>Trebouxiophyceae</taxon>
        <taxon>Trebouxiophyceae incertae sedis</taxon>
        <taxon>Coccomyxaceae</taxon>
        <taxon>Coccomyxa</taxon>
    </lineage>
</organism>
<sequence length="365" mass="38231">MSNKGSAIAEVVSRWCQCENAGCSKWRRLPPGTEVDDSQPWFCYMNPDELRNSCEAPEESYNEDVEEDAAGLTDDEASPATRASAMPGRPSSGRGRGRKRGGRGHSRGRGRGRGRGRASKADTASSPPWLGGGKRPRVKEEEPQDVLQGPKRRQTMSLSDEGLAQPDAEQERYSVEPANGLLHNQPQKQLEPPAQPQTAAPLARGTAKARKAHKGFEKLLSAAGVWEVAKGKGRAVLVPPQWIWEGFAQFAPDAAEVACNALDMLSAARYFDSGGASTATAKPGIDEVQSSARLAVMMASAAAADSAAGSLAASVAPAAPQPSAFSPAARPSFTAAALPASQSPLGAAVQAIVTVWCGPGHADDP</sequence>
<protein>
    <recommendedName>
        <fullName evidence="5">CW-type domain-containing protein</fullName>
    </recommendedName>
</protein>
<proteinExistence type="predicted"/>
<feature type="region of interest" description="Disordered" evidence="4">
    <location>
        <begin position="53"/>
        <end position="171"/>
    </location>
</feature>
<evidence type="ECO:0000256" key="4">
    <source>
        <dbReference type="SAM" id="MobiDB-lite"/>
    </source>
</evidence>
<keyword evidence="2" id="KW-0863">Zinc-finger</keyword>
<gene>
    <name evidence="6" type="ORF">WJX75_004194</name>
</gene>
<dbReference type="PROSITE" id="PS51050">
    <property type="entry name" value="ZF_CW"/>
    <property type="match status" value="1"/>
</dbReference>
<keyword evidence="7" id="KW-1185">Reference proteome</keyword>